<feature type="region of interest" description="Disordered" evidence="1">
    <location>
        <begin position="194"/>
        <end position="213"/>
    </location>
</feature>
<evidence type="ECO:0000313" key="3">
    <source>
        <dbReference type="EMBL" id="GGO66554.1"/>
    </source>
</evidence>
<name>A0ABQ2N4P0_9MICO</name>
<keyword evidence="4" id="KW-1185">Reference proteome</keyword>
<sequence>MRRRAGSALALVAVAALVAGCAGGLSEDGEALTPEQAEQLANERFQLSTLDSFVAEIEVGADDDLDRLAARVTVDPAEHLAWGTLSRGPEKIAVDTEIIMSTAMFATGGDGAWQPQQWSGAAASLPIVFSLTTDRPENASLLRQSDARFLGTEDELDVFRLPTDAGDGSATARLWLDGSRIERLDTTTGALSVEIDREAEPAPRPEAVDELAP</sequence>
<proteinExistence type="predicted"/>
<keyword evidence="2" id="KW-0732">Signal</keyword>
<dbReference type="Proteomes" id="UP000638043">
    <property type="component" value="Unassembled WGS sequence"/>
</dbReference>
<reference evidence="4" key="1">
    <citation type="journal article" date="2019" name="Int. J. Syst. Evol. Microbiol.">
        <title>The Global Catalogue of Microorganisms (GCM) 10K type strain sequencing project: providing services to taxonomists for standard genome sequencing and annotation.</title>
        <authorList>
            <consortium name="The Broad Institute Genomics Platform"/>
            <consortium name="The Broad Institute Genome Sequencing Center for Infectious Disease"/>
            <person name="Wu L."/>
            <person name="Ma J."/>
        </authorList>
    </citation>
    <scope>NUCLEOTIDE SEQUENCE [LARGE SCALE GENOMIC DNA]</scope>
    <source>
        <strain evidence="4">CGMCC 4.7181</strain>
    </source>
</reference>
<gene>
    <name evidence="3" type="ORF">GCM10010910_26270</name>
</gene>
<dbReference type="PROSITE" id="PS51257">
    <property type="entry name" value="PROKAR_LIPOPROTEIN"/>
    <property type="match status" value="1"/>
</dbReference>
<evidence type="ECO:0000256" key="2">
    <source>
        <dbReference type="SAM" id="SignalP"/>
    </source>
</evidence>
<protein>
    <recommendedName>
        <fullName evidence="5">Lipoprotein</fullName>
    </recommendedName>
</protein>
<dbReference type="EMBL" id="BMMQ01000009">
    <property type="protein sequence ID" value="GGO66554.1"/>
    <property type="molecule type" value="Genomic_DNA"/>
</dbReference>
<evidence type="ECO:0000256" key="1">
    <source>
        <dbReference type="SAM" id="MobiDB-lite"/>
    </source>
</evidence>
<accession>A0ABQ2N4P0</accession>
<feature type="compositionally biased region" description="Basic and acidic residues" evidence="1">
    <location>
        <begin position="194"/>
        <end position="207"/>
    </location>
</feature>
<feature type="signal peptide" evidence="2">
    <location>
        <begin position="1"/>
        <end position="21"/>
    </location>
</feature>
<feature type="chain" id="PRO_5046186371" description="Lipoprotein" evidence="2">
    <location>
        <begin position="22"/>
        <end position="213"/>
    </location>
</feature>
<comment type="caution">
    <text evidence="3">The sequence shown here is derived from an EMBL/GenBank/DDBJ whole genome shotgun (WGS) entry which is preliminary data.</text>
</comment>
<evidence type="ECO:0000313" key="4">
    <source>
        <dbReference type="Proteomes" id="UP000638043"/>
    </source>
</evidence>
<organism evidence="3 4">
    <name type="scientific">Microbacterium nanhaiense</name>
    <dbReference type="NCBI Taxonomy" id="1301026"/>
    <lineage>
        <taxon>Bacteria</taxon>
        <taxon>Bacillati</taxon>
        <taxon>Actinomycetota</taxon>
        <taxon>Actinomycetes</taxon>
        <taxon>Micrococcales</taxon>
        <taxon>Microbacteriaceae</taxon>
        <taxon>Microbacterium</taxon>
    </lineage>
</organism>
<evidence type="ECO:0008006" key="5">
    <source>
        <dbReference type="Google" id="ProtNLM"/>
    </source>
</evidence>
<dbReference type="RefSeq" id="WP_188702618.1">
    <property type="nucleotide sequence ID" value="NZ_BMMQ01000009.1"/>
</dbReference>